<dbReference type="RefSeq" id="WP_015548046.1">
    <property type="nucleotide sequence ID" value="NZ_AP031448.1"/>
</dbReference>
<feature type="transmembrane region" description="Helical" evidence="7">
    <location>
        <begin position="129"/>
        <end position="150"/>
    </location>
</feature>
<dbReference type="Pfam" id="PF22571">
    <property type="entry name" value="LiaI-LiaF-TM_PspC"/>
    <property type="match status" value="1"/>
</dbReference>
<feature type="domain" description="PspC-related transmembrane region" evidence="9">
    <location>
        <begin position="221"/>
        <end position="332"/>
    </location>
</feature>
<dbReference type="EMBL" id="VVXK01000004">
    <property type="protein sequence ID" value="KAA2371261.1"/>
    <property type="molecule type" value="Genomic_DNA"/>
</dbReference>
<evidence type="ECO:0000256" key="4">
    <source>
        <dbReference type="ARBA" id="ARBA00022989"/>
    </source>
</evidence>
<evidence type="ECO:0000259" key="9">
    <source>
        <dbReference type="Pfam" id="PF22571"/>
    </source>
</evidence>
<feature type="transmembrane region" description="Helical" evidence="7">
    <location>
        <begin position="236"/>
        <end position="261"/>
    </location>
</feature>
<feature type="transmembrane region" description="Helical" evidence="7">
    <location>
        <begin position="156"/>
        <end position="175"/>
    </location>
</feature>
<keyword evidence="2" id="KW-1003">Cell membrane</keyword>
<keyword evidence="5 7" id="KW-0472">Membrane</keyword>
<dbReference type="PANTHER" id="PTHR33885">
    <property type="entry name" value="PHAGE SHOCK PROTEIN C"/>
    <property type="match status" value="1"/>
</dbReference>
<dbReference type="Proteomes" id="UP000323567">
    <property type="component" value="Unassembled WGS sequence"/>
</dbReference>
<feature type="transmembrane region" description="Helical" evidence="7">
    <location>
        <begin position="276"/>
        <end position="300"/>
    </location>
</feature>
<feature type="transmembrane region" description="Helical" evidence="7">
    <location>
        <begin position="312"/>
        <end position="333"/>
    </location>
</feature>
<evidence type="ECO:0000256" key="3">
    <source>
        <dbReference type="ARBA" id="ARBA00022692"/>
    </source>
</evidence>
<evidence type="ECO:0000256" key="6">
    <source>
        <dbReference type="SAM" id="MobiDB-lite"/>
    </source>
</evidence>
<name>A0A5B3GCI9_9BACT</name>
<protein>
    <submittedName>
        <fullName evidence="10">PspC domain-containing protein</fullName>
    </submittedName>
</protein>
<evidence type="ECO:0000256" key="5">
    <source>
        <dbReference type="ARBA" id="ARBA00023136"/>
    </source>
</evidence>
<proteinExistence type="predicted"/>
<comment type="subcellular location">
    <subcellularLocation>
        <location evidence="1">Cell membrane</location>
        <topology evidence="1">Single-pass membrane protein</topology>
    </subcellularLocation>
</comment>
<gene>
    <name evidence="10" type="ORF">F2Y13_04795</name>
</gene>
<reference evidence="10 11" key="1">
    <citation type="journal article" date="2019" name="Nat. Med.">
        <title>A library of human gut bacterial isolates paired with longitudinal multiomics data enables mechanistic microbiome research.</title>
        <authorList>
            <person name="Poyet M."/>
            <person name="Groussin M."/>
            <person name="Gibbons S.M."/>
            <person name="Avila-Pacheco J."/>
            <person name="Jiang X."/>
            <person name="Kearney S.M."/>
            <person name="Perrotta A.R."/>
            <person name="Berdy B."/>
            <person name="Zhao S."/>
            <person name="Lieberman T.D."/>
            <person name="Swanson P.K."/>
            <person name="Smith M."/>
            <person name="Roesemann S."/>
            <person name="Alexander J.E."/>
            <person name="Rich S.A."/>
            <person name="Livny J."/>
            <person name="Vlamakis H."/>
            <person name="Clish C."/>
            <person name="Bullock K."/>
            <person name="Deik A."/>
            <person name="Scott J."/>
            <person name="Pierce K.A."/>
            <person name="Xavier R.J."/>
            <person name="Alm E.J."/>
        </authorList>
    </citation>
    <scope>NUCLEOTIDE SEQUENCE [LARGE SCALE GENOMIC DNA]</scope>
    <source>
        <strain evidence="10 11">BIOML-A2</strain>
    </source>
</reference>
<evidence type="ECO:0000313" key="10">
    <source>
        <dbReference type="EMBL" id="KAA2371261.1"/>
    </source>
</evidence>
<feature type="region of interest" description="Disordered" evidence="6">
    <location>
        <begin position="415"/>
        <end position="449"/>
    </location>
</feature>
<keyword evidence="4 7" id="KW-1133">Transmembrane helix</keyword>
<evidence type="ECO:0000256" key="7">
    <source>
        <dbReference type="SAM" id="Phobius"/>
    </source>
</evidence>
<dbReference type="InterPro" id="IPR054321">
    <property type="entry name" value="PspC-rel_TM"/>
</dbReference>
<dbReference type="InterPro" id="IPR052027">
    <property type="entry name" value="PspC"/>
</dbReference>
<evidence type="ECO:0000313" key="11">
    <source>
        <dbReference type="Proteomes" id="UP000323567"/>
    </source>
</evidence>
<organism evidence="10 11">
    <name type="scientific">Alistipes shahii</name>
    <dbReference type="NCBI Taxonomy" id="328814"/>
    <lineage>
        <taxon>Bacteria</taxon>
        <taxon>Pseudomonadati</taxon>
        <taxon>Bacteroidota</taxon>
        <taxon>Bacteroidia</taxon>
        <taxon>Bacteroidales</taxon>
        <taxon>Rikenellaceae</taxon>
        <taxon>Alistipes</taxon>
    </lineage>
</organism>
<evidence type="ECO:0000259" key="8">
    <source>
        <dbReference type="Pfam" id="PF04024"/>
    </source>
</evidence>
<dbReference type="GeneID" id="92756384"/>
<accession>A0A5B3GCI9</accession>
<dbReference type="InterPro" id="IPR007168">
    <property type="entry name" value="Phageshock_PspC_N"/>
</dbReference>
<evidence type="ECO:0000256" key="2">
    <source>
        <dbReference type="ARBA" id="ARBA00022475"/>
    </source>
</evidence>
<sequence>MKEVKKCSISGVAFTMDADAYEALETYLESLKTTYKDTADGAEIVADIEARIAELILSAQDNTRIVEKPLILNIIRQMGSAEDISRESVDRDLHCDTPRIPRRLYRDTENAKLGGVCAGIGKYFDIDPVWVRLGLFLPLLFTCFGWIPFLHWFSPMFGNLFGIFLICYFIMWFAVPAARSARQKLEMNGEKITAQSIGEVTAATATACAEPDAKAKPIVAEVVSVFGKVVLILLKIIAGFIVFGLIMAACALIIGMFALIVGGEGFFTPAVFGNTVSIWIASLGILATLIPIILLIYVLMCLIASRKPGGKTVLAIFLLWLASIIAVSCVAIRENVGDKFRTKRRVLEQVFQSEIVIDGDTTTLERLLEDYDDESVIEEGRKTLHISVPSKSIDITVDKKQGELRVNADGRKVSVKASETGDEASVTIRRETDAADSAKTTRGSAARSR</sequence>
<feature type="domain" description="Phage shock protein PspC N-terminal" evidence="8">
    <location>
        <begin position="102"/>
        <end position="177"/>
    </location>
</feature>
<dbReference type="AlphaFoldDB" id="A0A5B3GCI9"/>
<dbReference type="GO" id="GO:0005886">
    <property type="term" value="C:plasma membrane"/>
    <property type="evidence" value="ECO:0007669"/>
    <property type="project" value="UniProtKB-SubCell"/>
</dbReference>
<dbReference type="Pfam" id="PF04024">
    <property type="entry name" value="PspC"/>
    <property type="match status" value="1"/>
</dbReference>
<keyword evidence="3 7" id="KW-0812">Transmembrane</keyword>
<evidence type="ECO:0000256" key="1">
    <source>
        <dbReference type="ARBA" id="ARBA00004162"/>
    </source>
</evidence>
<comment type="caution">
    <text evidence="10">The sequence shown here is derived from an EMBL/GenBank/DDBJ whole genome shotgun (WGS) entry which is preliminary data.</text>
</comment>
<dbReference type="PANTHER" id="PTHR33885:SF3">
    <property type="entry name" value="PHAGE SHOCK PROTEIN C"/>
    <property type="match status" value="1"/>
</dbReference>